<dbReference type="CDD" id="cd00221">
    <property type="entry name" value="Vsr"/>
    <property type="match status" value="1"/>
</dbReference>
<evidence type="ECO:0000256" key="5">
    <source>
        <dbReference type="ARBA" id="ARBA00023204"/>
    </source>
</evidence>
<evidence type="ECO:0000313" key="8">
    <source>
        <dbReference type="Proteomes" id="UP000781710"/>
    </source>
</evidence>
<evidence type="ECO:0000256" key="4">
    <source>
        <dbReference type="ARBA" id="ARBA00022801"/>
    </source>
</evidence>
<comment type="similarity">
    <text evidence="6">Belongs to the Vsr family.</text>
</comment>
<keyword evidence="5" id="KW-0234">DNA repair</keyword>
<dbReference type="EMBL" id="PDWW01000027">
    <property type="protein sequence ID" value="KAF1723497.1"/>
    <property type="molecule type" value="Genomic_DNA"/>
</dbReference>
<gene>
    <name evidence="7" type="ORF">CSC78_15795</name>
</gene>
<protein>
    <submittedName>
        <fullName evidence="7">Very short patch repair endonuclease</fullName>
    </submittedName>
</protein>
<organism evidence="7 8">
    <name type="scientific">Pseudoxanthomonas japonensis</name>
    <dbReference type="NCBI Taxonomy" id="69284"/>
    <lineage>
        <taxon>Bacteria</taxon>
        <taxon>Pseudomonadati</taxon>
        <taxon>Pseudomonadota</taxon>
        <taxon>Gammaproteobacteria</taxon>
        <taxon>Lysobacterales</taxon>
        <taxon>Lysobacteraceae</taxon>
        <taxon>Pseudoxanthomonas</taxon>
    </lineage>
</organism>
<dbReference type="SUPFAM" id="SSF52980">
    <property type="entry name" value="Restriction endonuclease-like"/>
    <property type="match status" value="1"/>
</dbReference>
<dbReference type="InterPro" id="IPR011335">
    <property type="entry name" value="Restrct_endonuc-II-like"/>
</dbReference>
<dbReference type="Pfam" id="PF03852">
    <property type="entry name" value="Vsr"/>
    <property type="match status" value="1"/>
</dbReference>
<evidence type="ECO:0000256" key="1">
    <source>
        <dbReference type="ARBA" id="ARBA00022722"/>
    </source>
</evidence>
<reference evidence="7 8" key="1">
    <citation type="submission" date="2017-10" db="EMBL/GenBank/DDBJ databases">
        <title>Whole genome sequencing of members of genus Pseudoxanthomonas.</title>
        <authorList>
            <person name="Kumar S."/>
            <person name="Bansal K."/>
            <person name="Kaur A."/>
            <person name="Patil P."/>
            <person name="Sharma S."/>
            <person name="Patil P.B."/>
        </authorList>
    </citation>
    <scope>NUCLEOTIDE SEQUENCE [LARGE SCALE GENOMIC DNA]</scope>
    <source>
        <strain evidence="7 8">DSM 17109</strain>
    </source>
</reference>
<dbReference type="Gene3D" id="3.40.960.10">
    <property type="entry name" value="VSR Endonuclease"/>
    <property type="match status" value="1"/>
</dbReference>
<dbReference type="InterPro" id="IPR004603">
    <property type="entry name" value="DNA_mismatch_endonuc_vsr"/>
</dbReference>
<keyword evidence="3" id="KW-0227">DNA damage</keyword>
<dbReference type="NCBIfam" id="TIGR00632">
    <property type="entry name" value="vsr"/>
    <property type="match status" value="1"/>
</dbReference>
<evidence type="ECO:0000256" key="6">
    <source>
        <dbReference type="ARBA" id="ARBA00029466"/>
    </source>
</evidence>
<evidence type="ECO:0000313" key="7">
    <source>
        <dbReference type="EMBL" id="KAF1723497.1"/>
    </source>
</evidence>
<sequence>MVDVMSADKRSALMSRIRGKDTGPELRVRKQLWRAGFRYRLHDKELPGKPDLVLPKWKTVVFVHGCFWHCHAGCPYFRLPKTRPDFWDEKLRRNQERDETAISALIDVGWRVAVVWECAVRSDPDAVGRKLAAWAGRGKGNIQIEGLDQKVRSRQLPLPRI</sequence>
<evidence type="ECO:0000256" key="3">
    <source>
        <dbReference type="ARBA" id="ARBA00022763"/>
    </source>
</evidence>
<comment type="caution">
    <text evidence="7">The sequence shown here is derived from an EMBL/GenBank/DDBJ whole genome shotgun (WGS) entry which is preliminary data.</text>
</comment>
<evidence type="ECO:0000256" key="2">
    <source>
        <dbReference type="ARBA" id="ARBA00022759"/>
    </source>
</evidence>
<keyword evidence="4" id="KW-0378">Hydrolase</keyword>
<accession>A0ABQ6ZDT0</accession>
<dbReference type="Proteomes" id="UP000781710">
    <property type="component" value="Unassembled WGS sequence"/>
</dbReference>
<name>A0ABQ6ZDT0_9GAMM</name>
<proteinExistence type="inferred from homology"/>
<keyword evidence="8" id="KW-1185">Reference proteome</keyword>
<dbReference type="GO" id="GO:0004519">
    <property type="term" value="F:endonuclease activity"/>
    <property type="evidence" value="ECO:0007669"/>
    <property type="project" value="UniProtKB-KW"/>
</dbReference>
<keyword evidence="1" id="KW-0540">Nuclease</keyword>
<keyword evidence="2 7" id="KW-0255">Endonuclease</keyword>